<keyword evidence="3" id="KW-1185">Reference proteome</keyword>
<dbReference type="Proteomes" id="UP001214441">
    <property type="component" value="Unassembled WGS sequence"/>
</dbReference>
<sequence>MSNAAPAAIPDAADRSGFVEVDSHEALREILGRPHQLVIDKVRQRLVAEDVEMLAHSPFCLVSTSDAHGNCDASPRGGSPGFTHVLDSGTLALPDRPGNRRGDSFRNVLDNPHVGLLHLVPGSTDVLRVNGRARVLRDAPFFEEMKVKGQRPQLALLVEIDEVYRHCPQSLRRASLWNPETW</sequence>
<dbReference type="SUPFAM" id="SSF50475">
    <property type="entry name" value="FMN-binding split barrel"/>
    <property type="match status" value="1"/>
</dbReference>
<dbReference type="EMBL" id="JANCPR020000013">
    <property type="protein sequence ID" value="MDJ1133375.1"/>
    <property type="molecule type" value="Genomic_DNA"/>
</dbReference>
<evidence type="ECO:0000259" key="1">
    <source>
        <dbReference type="Pfam" id="PF01243"/>
    </source>
</evidence>
<feature type="domain" description="Pyridoxamine 5'-phosphate oxidase N-terminal" evidence="1">
    <location>
        <begin position="49"/>
        <end position="167"/>
    </location>
</feature>
<accession>A0ABT6ZWD5</accession>
<dbReference type="InterPro" id="IPR024029">
    <property type="entry name" value="Pyridox_Oxase_FMN-dep"/>
</dbReference>
<dbReference type="RefSeq" id="WP_274043868.1">
    <property type="nucleotide sequence ID" value="NZ_JANCPR020000013.1"/>
</dbReference>
<name>A0ABT6ZWD5_9ACTN</name>
<protein>
    <submittedName>
        <fullName evidence="2">Pyridoxamine 5'-phosphate oxidase family protein</fullName>
    </submittedName>
</protein>
<comment type="caution">
    <text evidence="2">The sequence shown here is derived from an EMBL/GenBank/DDBJ whole genome shotgun (WGS) entry which is preliminary data.</text>
</comment>
<reference evidence="2 3" key="1">
    <citation type="submission" date="2023-05" db="EMBL/GenBank/DDBJ databases">
        <title>Streptantibioticus silvisoli sp. nov., acidotolerant actinomycetes 1 from pine litter.</title>
        <authorList>
            <person name="Swiecimska M."/>
            <person name="Golinska P."/>
            <person name="Sangal V."/>
            <person name="Wachnowicz B."/>
            <person name="Goodfellow M."/>
        </authorList>
    </citation>
    <scope>NUCLEOTIDE SEQUENCE [LARGE SCALE GENOMIC DNA]</scope>
    <source>
        <strain evidence="2 3">DSM 42109</strain>
    </source>
</reference>
<dbReference type="Pfam" id="PF01243">
    <property type="entry name" value="PNPOx_N"/>
    <property type="match status" value="1"/>
</dbReference>
<evidence type="ECO:0000313" key="3">
    <source>
        <dbReference type="Proteomes" id="UP001214441"/>
    </source>
</evidence>
<dbReference type="PANTHER" id="PTHR42815">
    <property type="entry name" value="FAD-BINDING, PUTATIVE (AFU_ORTHOLOGUE AFUA_6G07600)-RELATED"/>
    <property type="match status" value="1"/>
</dbReference>
<evidence type="ECO:0000313" key="2">
    <source>
        <dbReference type="EMBL" id="MDJ1133375.1"/>
    </source>
</evidence>
<gene>
    <name evidence="2" type="ORF">NMN56_015675</name>
</gene>
<proteinExistence type="predicted"/>
<dbReference type="PANTHER" id="PTHR42815:SF2">
    <property type="entry name" value="FAD-BINDING, PUTATIVE (AFU_ORTHOLOGUE AFUA_6G07600)-RELATED"/>
    <property type="match status" value="1"/>
</dbReference>
<dbReference type="InterPro" id="IPR012349">
    <property type="entry name" value="Split_barrel_FMN-bd"/>
</dbReference>
<dbReference type="NCBIfam" id="TIGR04025">
    <property type="entry name" value="PPOX_FMN_DR2398"/>
    <property type="match status" value="1"/>
</dbReference>
<organism evidence="2 3">
    <name type="scientific">Streptomyces iconiensis</name>
    <dbReference type="NCBI Taxonomy" id="1384038"/>
    <lineage>
        <taxon>Bacteria</taxon>
        <taxon>Bacillati</taxon>
        <taxon>Actinomycetota</taxon>
        <taxon>Actinomycetes</taxon>
        <taxon>Kitasatosporales</taxon>
        <taxon>Streptomycetaceae</taxon>
        <taxon>Streptomyces</taxon>
    </lineage>
</organism>
<dbReference type="Gene3D" id="2.30.110.10">
    <property type="entry name" value="Electron Transport, Fmn-binding Protein, Chain A"/>
    <property type="match status" value="1"/>
</dbReference>
<dbReference type="InterPro" id="IPR011576">
    <property type="entry name" value="Pyridox_Oxase_N"/>
</dbReference>